<dbReference type="PANTHER" id="PTHR11453">
    <property type="entry name" value="ANION EXCHANGE PROTEIN"/>
    <property type="match status" value="1"/>
</dbReference>
<reference evidence="9 10" key="1">
    <citation type="submission" date="2021-03" db="EMBL/GenBank/DDBJ databases">
        <authorList>
            <person name="King G.J."/>
            <person name="Bancroft I."/>
            <person name="Baten A."/>
            <person name="Bloomfield J."/>
            <person name="Borpatragohain P."/>
            <person name="He Z."/>
            <person name="Irish N."/>
            <person name="Irwin J."/>
            <person name="Liu K."/>
            <person name="Mauleon R.P."/>
            <person name="Moore J."/>
            <person name="Morris R."/>
            <person name="Ostergaard L."/>
            <person name="Wang B."/>
            <person name="Wells R."/>
        </authorList>
    </citation>
    <scope>NUCLEOTIDE SEQUENCE [LARGE SCALE GENOMIC DNA]</scope>
    <source>
        <strain evidence="9">R-o-18</strain>
        <tissue evidence="9">Leaf</tissue>
    </source>
</reference>
<evidence type="ECO:0000256" key="7">
    <source>
        <dbReference type="SAM" id="Phobius"/>
    </source>
</evidence>
<dbReference type="PANTHER" id="PTHR11453:SF110">
    <property type="entry name" value="BORON TRANSPORTER 3-RELATED"/>
    <property type="match status" value="1"/>
</dbReference>
<evidence type="ECO:0000256" key="2">
    <source>
        <dbReference type="ARBA" id="ARBA00006262"/>
    </source>
</evidence>
<evidence type="ECO:0000256" key="3">
    <source>
        <dbReference type="ARBA" id="ARBA00022692"/>
    </source>
</evidence>
<keyword evidence="3 7" id="KW-0812">Transmembrane</keyword>
<organism evidence="9 10">
    <name type="scientific">Brassica rapa subsp. trilocularis</name>
    <dbReference type="NCBI Taxonomy" id="1813537"/>
    <lineage>
        <taxon>Eukaryota</taxon>
        <taxon>Viridiplantae</taxon>
        <taxon>Streptophyta</taxon>
        <taxon>Embryophyta</taxon>
        <taxon>Tracheophyta</taxon>
        <taxon>Spermatophyta</taxon>
        <taxon>Magnoliopsida</taxon>
        <taxon>eudicotyledons</taxon>
        <taxon>Gunneridae</taxon>
        <taxon>Pentapetalae</taxon>
        <taxon>rosids</taxon>
        <taxon>malvids</taxon>
        <taxon>Brassicales</taxon>
        <taxon>Brassicaceae</taxon>
        <taxon>Brassiceae</taxon>
        <taxon>Brassica</taxon>
    </lineage>
</organism>
<dbReference type="Pfam" id="PF00955">
    <property type="entry name" value="HCO3_cotransp"/>
    <property type="match status" value="3"/>
</dbReference>
<protein>
    <recommendedName>
        <fullName evidence="8">Bicarbonate transporter-like transmembrane domain-containing protein</fullName>
    </recommendedName>
</protein>
<accession>A0ABQ7N3H9</accession>
<feature type="transmembrane region" description="Helical" evidence="7">
    <location>
        <begin position="266"/>
        <end position="285"/>
    </location>
</feature>
<keyword evidence="4 7" id="KW-1133">Transmembrane helix</keyword>
<feature type="transmembrane region" description="Helical" evidence="7">
    <location>
        <begin position="307"/>
        <end position="326"/>
    </location>
</feature>
<dbReference type="EMBL" id="JADBGQ010000003">
    <property type="protein sequence ID" value="KAG5405470.1"/>
    <property type="molecule type" value="Genomic_DNA"/>
</dbReference>
<evidence type="ECO:0000313" key="9">
    <source>
        <dbReference type="EMBL" id="KAG5405470.1"/>
    </source>
</evidence>
<evidence type="ECO:0000256" key="5">
    <source>
        <dbReference type="ARBA" id="ARBA00023136"/>
    </source>
</evidence>
<evidence type="ECO:0000259" key="8">
    <source>
        <dbReference type="Pfam" id="PF00955"/>
    </source>
</evidence>
<feature type="domain" description="Bicarbonate transporter-like transmembrane" evidence="8">
    <location>
        <begin position="433"/>
        <end position="575"/>
    </location>
</feature>
<feature type="transmembrane region" description="Helical" evidence="7">
    <location>
        <begin position="198"/>
        <end position="218"/>
    </location>
</feature>
<comment type="similarity">
    <text evidence="2">Belongs to the anion exchanger (TC 2.A.31.3) family.</text>
</comment>
<dbReference type="InterPro" id="IPR003020">
    <property type="entry name" value="HCO3_transpt_euk"/>
</dbReference>
<feature type="region of interest" description="Disordered" evidence="6">
    <location>
        <begin position="668"/>
        <end position="710"/>
    </location>
</feature>
<gene>
    <name evidence="9" type="primary">A03p036760.1_BraROA</name>
    <name evidence="9" type="ORF">IGI04_011589</name>
</gene>
<comment type="caution">
    <text evidence="9">The sequence shown here is derived from an EMBL/GenBank/DDBJ whole genome shotgun (WGS) entry which is preliminary data.</text>
</comment>
<feature type="transmembrane region" description="Helical" evidence="7">
    <location>
        <begin position="38"/>
        <end position="57"/>
    </location>
</feature>
<dbReference type="Proteomes" id="UP000823674">
    <property type="component" value="Chromosome A03"/>
</dbReference>
<sequence length="710" mass="78025">MAEAESFVPFQGIKNDVKGRVRCYKHDWTSGFRAGFRILAPTTYIFFASAIPVITFGEQLERDTDGKITAVQTLVSTALCGVTHSIIGGQPLLILGVAEPTVIMYTFMFNFAKNRQDLGSNLFLAWTGWVCLWTGLLLFLLAILGACSFINRFTRLAGELFGILIAMLFMQEAIRGIVDEFGVPGRTNPTSAQFQPAWVFANGMFGLVLSFGLLYTALKSLWTCVSYIPWKSVPQGIPRRLVSPNPWSPGAYQNWTVIKEMLDVPVVYIILALVPASMIAVLYYFDHSVASQLAQQEDFNLRKPPSFHYDLLLLGFLTILCGLLGIPPSNGVIPQSPMHTKSLATLKHQLLRNKLVAAARKCIRNKATLGEVYVSMEEAYQQMQSPLIHQGPSRIQGLKQSQMQKGLGSVNADTLVDEAVFDVETEVENVLPVEVKEQRLSNFLQAMLVAGCVAAMPLIKRIPSSVLWGYFAYMALESLPGNQFWERIVLLFTAPSRRFKVLEDNHAVFVETVPFKTMAMFTLFQTGYLLVCFGITWVPVAGVLFPLMIMFLVPVRQYVLPNFFKGAHLQDLDAAEYEEAPALLSFNLKPEGEVSRATSFADSGEVMDGMFTRSRGEIRRVNSIKLAGSVGGGSAGGSPAGGVELMRRVVSFQNPRVSEKVYIRSLSDYRGGGESSPRSPAGRAPLSPRFAAAGGGGGGEQRLSNLGKSV</sequence>
<evidence type="ECO:0000256" key="1">
    <source>
        <dbReference type="ARBA" id="ARBA00004141"/>
    </source>
</evidence>
<feature type="transmembrane region" description="Helical" evidence="7">
    <location>
        <begin position="123"/>
        <end position="144"/>
    </location>
</feature>
<proteinExistence type="inferred from homology"/>
<name>A0ABQ7N3H9_BRACM</name>
<comment type="subcellular location">
    <subcellularLocation>
        <location evidence="1">Membrane</location>
        <topology evidence="1">Multi-pass membrane protein</topology>
    </subcellularLocation>
</comment>
<keyword evidence="10" id="KW-1185">Reference proteome</keyword>
<keyword evidence="5 7" id="KW-0472">Membrane</keyword>
<evidence type="ECO:0000256" key="6">
    <source>
        <dbReference type="SAM" id="MobiDB-lite"/>
    </source>
</evidence>
<feature type="domain" description="Bicarbonate transporter-like transmembrane" evidence="8">
    <location>
        <begin position="9"/>
        <end position="181"/>
    </location>
</feature>
<feature type="domain" description="Bicarbonate transporter-like transmembrane" evidence="8">
    <location>
        <begin position="253"/>
        <end position="347"/>
    </location>
</feature>
<evidence type="ECO:0000256" key="4">
    <source>
        <dbReference type="ARBA" id="ARBA00022989"/>
    </source>
</evidence>
<dbReference type="Gene3D" id="1.10.287.570">
    <property type="entry name" value="Helical hairpin bin"/>
    <property type="match status" value="1"/>
</dbReference>
<feature type="transmembrane region" description="Helical" evidence="7">
    <location>
        <begin position="528"/>
        <end position="553"/>
    </location>
</feature>
<feature type="transmembrane region" description="Helical" evidence="7">
    <location>
        <begin position="156"/>
        <end position="178"/>
    </location>
</feature>
<dbReference type="InterPro" id="IPR011531">
    <property type="entry name" value="HCO3_transpt-like_TM_dom"/>
</dbReference>
<feature type="transmembrane region" description="Helical" evidence="7">
    <location>
        <begin position="92"/>
        <end position="111"/>
    </location>
</feature>
<evidence type="ECO:0000313" key="10">
    <source>
        <dbReference type="Proteomes" id="UP000823674"/>
    </source>
</evidence>